<proteinExistence type="predicted"/>
<dbReference type="Gene3D" id="3.50.30.40">
    <property type="entry name" value="Ribonuclease E inhibitor RraA/RraA-like"/>
    <property type="match status" value="1"/>
</dbReference>
<name>A0A975IGE3_9SPIR</name>
<protein>
    <recommendedName>
        <fullName evidence="3">Dimethylmenaquinone methyltransferase</fullName>
    </recommendedName>
</protein>
<dbReference type="SUPFAM" id="SSF89562">
    <property type="entry name" value="RraA-like"/>
    <property type="match status" value="1"/>
</dbReference>
<dbReference type="Proteomes" id="UP000671908">
    <property type="component" value="Chromosome"/>
</dbReference>
<evidence type="ECO:0008006" key="3">
    <source>
        <dbReference type="Google" id="ProtNLM"/>
    </source>
</evidence>
<dbReference type="RefSeq" id="WP_210119670.1">
    <property type="nucleotide sequence ID" value="NZ_CP054142.1"/>
</dbReference>
<keyword evidence="2" id="KW-1185">Reference proteome</keyword>
<dbReference type="AlphaFoldDB" id="A0A975IGE3"/>
<gene>
    <name evidence="1" type="ORF">HRQ91_11555</name>
</gene>
<dbReference type="EMBL" id="CP054142">
    <property type="protein sequence ID" value="QTQ15044.1"/>
    <property type="molecule type" value="Genomic_DNA"/>
</dbReference>
<sequence>MNRHNLLSSHLQGYASLFASELLEPIYLPGHLTHYVIVNPGDFIFGDDDGLQIIPEPYVDSVLLKAEEILSFENEERKMIADGLPIEEVYKKFGDL</sequence>
<evidence type="ECO:0000313" key="1">
    <source>
        <dbReference type="EMBL" id="QTQ15044.1"/>
    </source>
</evidence>
<reference evidence="1 2" key="1">
    <citation type="journal article" date="2021" name="Microbiol. Resour. Announc.">
        <title>Complete Genome Sequences of Three Human Oral Treponema parvum Isolates.</title>
        <authorList>
            <person name="Zeng H."/>
            <person name="Watt R.M."/>
        </authorList>
    </citation>
    <scope>NUCLEOTIDE SEQUENCE [LARGE SCALE GENOMIC DNA]</scope>
    <source>
        <strain evidence="1 2">ATCC 700770</strain>
    </source>
</reference>
<accession>A0A975IGE3</accession>
<organism evidence="1 2">
    <name type="scientific">Treponema parvum</name>
    <dbReference type="NCBI Taxonomy" id="138851"/>
    <lineage>
        <taxon>Bacteria</taxon>
        <taxon>Pseudomonadati</taxon>
        <taxon>Spirochaetota</taxon>
        <taxon>Spirochaetia</taxon>
        <taxon>Spirochaetales</taxon>
        <taxon>Treponemataceae</taxon>
        <taxon>Treponema</taxon>
    </lineage>
</organism>
<evidence type="ECO:0000313" key="2">
    <source>
        <dbReference type="Proteomes" id="UP000671908"/>
    </source>
</evidence>
<dbReference type="InterPro" id="IPR036704">
    <property type="entry name" value="RraA/RraA-like_sf"/>
</dbReference>
<dbReference type="KEGG" id="tpav:HRQ91_11555"/>